<dbReference type="Proteomes" id="UP000663852">
    <property type="component" value="Unassembled WGS sequence"/>
</dbReference>
<evidence type="ECO:0000313" key="2">
    <source>
        <dbReference type="Proteomes" id="UP000663852"/>
    </source>
</evidence>
<organism evidence="1 2">
    <name type="scientific">Adineta ricciae</name>
    <name type="common">Rotifer</name>
    <dbReference type="NCBI Taxonomy" id="249248"/>
    <lineage>
        <taxon>Eukaryota</taxon>
        <taxon>Metazoa</taxon>
        <taxon>Spiralia</taxon>
        <taxon>Gnathifera</taxon>
        <taxon>Rotifera</taxon>
        <taxon>Eurotatoria</taxon>
        <taxon>Bdelloidea</taxon>
        <taxon>Adinetida</taxon>
        <taxon>Adinetidae</taxon>
        <taxon>Adineta</taxon>
    </lineage>
</organism>
<protein>
    <submittedName>
        <fullName evidence="1">Uncharacterized protein</fullName>
    </submittedName>
</protein>
<dbReference type="AlphaFoldDB" id="A0A814CR12"/>
<dbReference type="EMBL" id="CAJNOJ010000044">
    <property type="protein sequence ID" value="CAF0943572.1"/>
    <property type="molecule type" value="Genomic_DNA"/>
</dbReference>
<sequence>MLICNCKSIVPINTTFSTKSFQTSIYATDSITVSEFTTVTTSTQSSTTVRNEETTTVSDHKPYVFQSNFSRNNDSIFVSLYSNSSDTYIAVNNTFIDMQNSSHPCVLSFSERSFHSHEHVVSTIVIDFNGTLTRDLAVQLGDRLIDIIDLLMTVRSMIHENITVH</sequence>
<proteinExistence type="predicted"/>
<accession>A0A814CR12</accession>
<gene>
    <name evidence="1" type="ORF">EDS130_LOCUS11953</name>
</gene>
<dbReference type="OrthoDB" id="10051531at2759"/>
<comment type="caution">
    <text evidence="1">The sequence shown here is derived from an EMBL/GenBank/DDBJ whole genome shotgun (WGS) entry which is preliminary data.</text>
</comment>
<reference evidence="1" key="1">
    <citation type="submission" date="2021-02" db="EMBL/GenBank/DDBJ databases">
        <authorList>
            <person name="Nowell W R."/>
        </authorList>
    </citation>
    <scope>NUCLEOTIDE SEQUENCE</scope>
</reference>
<evidence type="ECO:0000313" key="1">
    <source>
        <dbReference type="EMBL" id="CAF0943572.1"/>
    </source>
</evidence>
<name>A0A814CR12_ADIRI</name>